<evidence type="ECO:0000259" key="10">
    <source>
        <dbReference type="PROSITE" id="PS00300"/>
    </source>
</evidence>
<evidence type="ECO:0000256" key="8">
    <source>
        <dbReference type="ARBA" id="ARBA00048027"/>
    </source>
</evidence>
<dbReference type="InterPro" id="IPR042101">
    <property type="entry name" value="SRP54_N_sf"/>
</dbReference>
<keyword evidence="7 9" id="KW-0687">Ribonucleoprotein</keyword>
<dbReference type="GO" id="GO:0008312">
    <property type="term" value="F:7S RNA binding"/>
    <property type="evidence" value="ECO:0007669"/>
    <property type="project" value="InterPro"/>
</dbReference>
<comment type="subcellular location">
    <subcellularLocation>
        <location evidence="9">Cytoplasm</location>
    </subcellularLocation>
    <text evidence="9">The SRP-RNC complex is targeted to the cytoplasmic membrane.</text>
</comment>
<evidence type="ECO:0000256" key="1">
    <source>
        <dbReference type="ARBA" id="ARBA00005450"/>
    </source>
</evidence>
<reference evidence="11 12" key="1">
    <citation type="submission" date="2015-11" db="EMBL/GenBank/DDBJ databases">
        <title>Genomic analysis of 38 Legionella species identifies large and diverse effector repertoires.</title>
        <authorList>
            <person name="Burstein D."/>
            <person name="Amaro F."/>
            <person name="Zusman T."/>
            <person name="Lifshitz Z."/>
            <person name="Cohen O."/>
            <person name="Gilbert J.A."/>
            <person name="Pupko T."/>
            <person name="Shuman H.A."/>
            <person name="Segal G."/>
        </authorList>
    </citation>
    <scope>NUCLEOTIDE SEQUENCE [LARGE SCALE GENOMIC DNA]</scope>
    <source>
        <strain evidence="11 12">ATCC 49180</strain>
    </source>
</reference>
<proteinExistence type="inferred from homology"/>
<dbReference type="InterPro" id="IPR000897">
    <property type="entry name" value="SRP54_GTPase_dom"/>
</dbReference>
<comment type="catalytic activity">
    <reaction evidence="8 9">
        <text>GTP + H2O = GDP + phosphate + H(+)</text>
        <dbReference type="Rhea" id="RHEA:19669"/>
        <dbReference type="ChEBI" id="CHEBI:15377"/>
        <dbReference type="ChEBI" id="CHEBI:15378"/>
        <dbReference type="ChEBI" id="CHEBI:37565"/>
        <dbReference type="ChEBI" id="CHEBI:43474"/>
        <dbReference type="ChEBI" id="CHEBI:58189"/>
        <dbReference type="EC" id="3.6.5.4"/>
    </reaction>
</comment>
<dbReference type="EC" id="3.6.5.4" evidence="9"/>
<dbReference type="STRING" id="40335.Ltuc_2368"/>
<evidence type="ECO:0000256" key="4">
    <source>
        <dbReference type="ARBA" id="ARBA00022884"/>
    </source>
</evidence>
<dbReference type="PROSITE" id="PS00300">
    <property type="entry name" value="SRP54"/>
    <property type="match status" value="1"/>
</dbReference>
<keyword evidence="6 9" id="KW-0733">Signal recognition particle</keyword>
<comment type="similarity">
    <text evidence="1 9">Belongs to the GTP-binding SRP family. SRP54 subfamily.</text>
</comment>
<dbReference type="GO" id="GO:0048500">
    <property type="term" value="C:signal recognition particle"/>
    <property type="evidence" value="ECO:0007669"/>
    <property type="project" value="UniProtKB-UniRule"/>
</dbReference>
<dbReference type="Proteomes" id="UP000054693">
    <property type="component" value="Unassembled WGS sequence"/>
</dbReference>
<comment type="function">
    <text evidence="9">Involved in targeting and insertion of nascent membrane proteins into the cytoplasmic membrane. Binds to the hydrophobic signal sequence of the ribosome-nascent chain (RNC) as it emerges from the ribosomes. The SRP-RNC complex is then targeted to the cytoplasmic membrane where it interacts with the SRP receptor FtsY. Interaction with FtsY leads to the transfer of the RNC complex to the Sec translocase for insertion into the membrane, the hydrolysis of GTP by both Ffh and FtsY, and the dissociation of the SRP-FtsY complex into the individual components.</text>
</comment>
<dbReference type="Pfam" id="PF00448">
    <property type="entry name" value="SRP54"/>
    <property type="match status" value="1"/>
</dbReference>
<comment type="caution">
    <text evidence="11">The sequence shown here is derived from an EMBL/GenBank/DDBJ whole genome shotgun (WGS) entry which is preliminary data.</text>
</comment>
<dbReference type="InterPro" id="IPR004125">
    <property type="entry name" value="Signal_recog_particle_SRP54_M"/>
</dbReference>
<dbReference type="Gene3D" id="3.40.50.300">
    <property type="entry name" value="P-loop containing nucleotide triphosphate hydrolases"/>
    <property type="match status" value="1"/>
</dbReference>
<dbReference type="InterPro" id="IPR003593">
    <property type="entry name" value="AAA+_ATPase"/>
</dbReference>
<dbReference type="InterPro" id="IPR027417">
    <property type="entry name" value="P-loop_NTPase"/>
</dbReference>
<dbReference type="InterPro" id="IPR013822">
    <property type="entry name" value="Signal_recog_particl_SRP54_hlx"/>
</dbReference>
<name>A0A0W0ZZX5_9GAMM</name>
<keyword evidence="12" id="KW-1185">Reference proteome</keyword>
<dbReference type="RefSeq" id="WP_058521474.1">
    <property type="nucleotide sequence ID" value="NZ_CAAAIP010000003.1"/>
</dbReference>
<dbReference type="OrthoDB" id="9804720at2"/>
<accession>A0A0W0ZZX5</accession>
<dbReference type="InterPro" id="IPR036891">
    <property type="entry name" value="Signal_recog_part_SRP54_M_sf"/>
</dbReference>
<dbReference type="InterPro" id="IPR004780">
    <property type="entry name" value="SRP"/>
</dbReference>
<dbReference type="SUPFAM" id="SSF47446">
    <property type="entry name" value="Signal peptide-binding domain"/>
    <property type="match status" value="1"/>
</dbReference>
<keyword evidence="2 9" id="KW-0547">Nucleotide-binding</keyword>
<evidence type="ECO:0000256" key="7">
    <source>
        <dbReference type="ARBA" id="ARBA00023274"/>
    </source>
</evidence>
<evidence type="ECO:0000313" key="12">
    <source>
        <dbReference type="Proteomes" id="UP000054693"/>
    </source>
</evidence>
<gene>
    <name evidence="9 11" type="primary">ffh</name>
    <name evidence="11" type="ORF">Ltuc_2368</name>
</gene>
<dbReference type="AlphaFoldDB" id="A0A0W0ZZX5"/>
<dbReference type="HAMAP" id="MF_00306">
    <property type="entry name" value="SRP54"/>
    <property type="match status" value="1"/>
</dbReference>
<sequence length="459" mass="50891">MFETLTERLTHTFKNLRGKGRLTEDNVQHALREVRLSLLEADVALPVIKEFIEQVKQKALGQEVLTELNPDQAFIKIVHDELVHIMGDERAELNFKTQPPAVFLMAGLQGSGKTTSTAKLARYLKESENKKVMVVSVDVYRPAAIQQLKVLAEQIDVAFFPAAANEEPLTIAKKALDTAKKQYMDVLLIDTAGRLHIDTDMMDEIKGLNQELHPIETLFVVDSMTGQDAANTAKAFHEALPLTGVILTKTDGDARGGAALSVRKITGKPIKFIGSGEKVEALEPFHPERIASRILGMGDILTLIEEVERKADKQASEKLAKKLKKGKSFDLEDFKQQLLQMNNMGGITGMMSKLPGVSQMMPQQAMKQVSDKAMVQTIAIINSMTPKERRIPKLIVGSRKKRIAMGSGTQIQDVNKLLKQFEQMQKMMKKFTKPGGMQKMMRGIGGMAGLKGILPDDFK</sequence>
<dbReference type="Gene3D" id="1.10.260.30">
    <property type="entry name" value="Signal recognition particle, SRP54 subunit, M-domain"/>
    <property type="match status" value="1"/>
</dbReference>
<evidence type="ECO:0000313" key="11">
    <source>
        <dbReference type="EMBL" id="KTD74521.1"/>
    </source>
</evidence>
<feature type="binding site" evidence="9">
    <location>
        <begin position="107"/>
        <end position="114"/>
    </location>
    <ligand>
        <name>GTP</name>
        <dbReference type="ChEBI" id="CHEBI:37565"/>
    </ligand>
</feature>
<dbReference type="GO" id="GO:0005525">
    <property type="term" value="F:GTP binding"/>
    <property type="evidence" value="ECO:0007669"/>
    <property type="project" value="UniProtKB-UniRule"/>
</dbReference>
<dbReference type="PANTHER" id="PTHR11564">
    <property type="entry name" value="SIGNAL RECOGNITION PARTICLE 54K PROTEIN SRP54"/>
    <property type="match status" value="1"/>
</dbReference>
<feature type="binding site" evidence="9">
    <location>
        <begin position="248"/>
        <end position="251"/>
    </location>
    <ligand>
        <name>GTP</name>
        <dbReference type="ChEBI" id="CHEBI:37565"/>
    </ligand>
</feature>
<dbReference type="SMART" id="SM00382">
    <property type="entry name" value="AAA"/>
    <property type="match status" value="1"/>
</dbReference>
<dbReference type="PANTHER" id="PTHR11564:SF5">
    <property type="entry name" value="SIGNAL RECOGNITION PARTICLE SUBUNIT SRP54"/>
    <property type="match status" value="1"/>
</dbReference>
<evidence type="ECO:0000256" key="2">
    <source>
        <dbReference type="ARBA" id="ARBA00022741"/>
    </source>
</evidence>
<dbReference type="Gene3D" id="1.20.120.140">
    <property type="entry name" value="Signal recognition particle SRP54, nucleotide-binding domain"/>
    <property type="match status" value="1"/>
</dbReference>
<dbReference type="GO" id="GO:0003924">
    <property type="term" value="F:GTPase activity"/>
    <property type="evidence" value="ECO:0007669"/>
    <property type="project" value="UniProtKB-UniRule"/>
</dbReference>
<dbReference type="SMART" id="SM00962">
    <property type="entry name" value="SRP54"/>
    <property type="match status" value="1"/>
</dbReference>
<feature type="binding site" evidence="9">
    <location>
        <begin position="190"/>
        <end position="194"/>
    </location>
    <ligand>
        <name>GTP</name>
        <dbReference type="ChEBI" id="CHEBI:37565"/>
    </ligand>
</feature>
<dbReference type="PATRIC" id="fig|40335.7.peg.2526"/>
<comment type="domain">
    <text evidence="9">Composed of three domains: the N-terminal N domain, which is responsible for interactions with the ribosome, the central G domain, which binds GTP, and the C-terminal M domain, which binds the RNA and the signal sequence of the RNC.</text>
</comment>
<dbReference type="GO" id="GO:0006614">
    <property type="term" value="P:SRP-dependent cotranslational protein targeting to membrane"/>
    <property type="evidence" value="ECO:0007669"/>
    <property type="project" value="InterPro"/>
</dbReference>
<evidence type="ECO:0000256" key="9">
    <source>
        <dbReference type="HAMAP-Rule" id="MF_00306"/>
    </source>
</evidence>
<evidence type="ECO:0000256" key="3">
    <source>
        <dbReference type="ARBA" id="ARBA00022801"/>
    </source>
</evidence>
<dbReference type="SMART" id="SM00963">
    <property type="entry name" value="SRP54_N"/>
    <property type="match status" value="1"/>
</dbReference>
<dbReference type="SUPFAM" id="SSF52540">
    <property type="entry name" value="P-loop containing nucleoside triphosphate hydrolases"/>
    <property type="match status" value="1"/>
</dbReference>
<dbReference type="CDD" id="cd18539">
    <property type="entry name" value="SRP_G"/>
    <property type="match status" value="1"/>
</dbReference>
<dbReference type="EMBL" id="LNZA01000001">
    <property type="protein sequence ID" value="KTD74521.1"/>
    <property type="molecule type" value="Genomic_DNA"/>
</dbReference>
<evidence type="ECO:0000256" key="5">
    <source>
        <dbReference type="ARBA" id="ARBA00023134"/>
    </source>
</evidence>
<keyword evidence="4 9" id="KW-0694">RNA-binding</keyword>
<comment type="subunit">
    <text evidence="9">Part of the signal recognition particle protein translocation system, which is composed of SRP and FtsY. SRP is a ribonucleoprotein composed of Ffh and a 4.5S RNA molecule.</text>
</comment>
<feature type="domain" description="SRP54-type proteins GTP-binding" evidence="10">
    <location>
        <begin position="269"/>
        <end position="282"/>
    </location>
</feature>
<dbReference type="Pfam" id="PF02978">
    <property type="entry name" value="SRP_SPB"/>
    <property type="match status" value="1"/>
</dbReference>
<keyword evidence="5 9" id="KW-0342">GTP-binding</keyword>
<dbReference type="NCBIfam" id="TIGR00959">
    <property type="entry name" value="ffh"/>
    <property type="match status" value="1"/>
</dbReference>
<evidence type="ECO:0000256" key="6">
    <source>
        <dbReference type="ARBA" id="ARBA00023135"/>
    </source>
</evidence>
<keyword evidence="9" id="KW-0963">Cytoplasm</keyword>
<organism evidence="11 12">
    <name type="scientific">Legionella tucsonensis</name>
    <dbReference type="NCBI Taxonomy" id="40335"/>
    <lineage>
        <taxon>Bacteria</taxon>
        <taxon>Pseudomonadati</taxon>
        <taxon>Pseudomonadota</taxon>
        <taxon>Gammaproteobacteria</taxon>
        <taxon>Legionellales</taxon>
        <taxon>Legionellaceae</taxon>
        <taxon>Legionella</taxon>
    </lineage>
</organism>
<dbReference type="InterPro" id="IPR022941">
    <property type="entry name" value="SRP54"/>
</dbReference>
<dbReference type="Pfam" id="PF02881">
    <property type="entry name" value="SRP54_N"/>
    <property type="match status" value="1"/>
</dbReference>
<protein>
    <recommendedName>
        <fullName evidence="9">Signal recognition particle protein</fullName>
        <ecNumber evidence="9">3.6.5.4</ecNumber>
    </recommendedName>
    <alternativeName>
        <fullName evidence="9">Fifty-four homolog</fullName>
    </alternativeName>
</protein>
<dbReference type="FunFam" id="3.40.50.300:FF:000022">
    <property type="entry name" value="Signal recognition particle 54 kDa subunit"/>
    <property type="match status" value="1"/>
</dbReference>
<keyword evidence="3 9" id="KW-0378">Hydrolase</keyword>